<dbReference type="AlphaFoldDB" id="A0A7S0ATW0"/>
<reference evidence="3" key="1">
    <citation type="submission" date="2021-01" db="EMBL/GenBank/DDBJ databases">
        <authorList>
            <person name="Corre E."/>
            <person name="Pelletier E."/>
            <person name="Niang G."/>
            <person name="Scheremetjew M."/>
            <person name="Finn R."/>
            <person name="Kale V."/>
            <person name="Holt S."/>
            <person name="Cochrane G."/>
            <person name="Meng A."/>
            <person name="Brown T."/>
            <person name="Cohen L."/>
        </authorList>
    </citation>
    <scope>NUCLEOTIDE SEQUENCE</scope>
    <source>
        <strain evidence="3">CCMP3303</strain>
    </source>
</reference>
<name>A0A7S0ATW0_9STRA</name>
<organism evidence="3">
    <name type="scientific">Minutocellus polymorphus</name>
    <dbReference type="NCBI Taxonomy" id="265543"/>
    <lineage>
        <taxon>Eukaryota</taxon>
        <taxon>Sar</taxon>
        <taxon>Stramenopiles</taxon>
        <taxon>Ochrophyta</taxon>
        <taxon>Bacillariophyta</taxon>
        <taxon>Mediophyceae</taxon>
        <taxon>Cymatosirophycidae</taxon>
        <taxon>Cymatosirales</taxon>
        <taxon>Cymatosiraceae</taxon>
        <taxon>Minutocellus</taxon>
    </lineage>
</organism>
<feature type="signal peptide" evidence="2">
    <location>
        <begin position="1"/>
        <end position="20"/>
    </location>
</feature>
<evidence type="ECO:0000256" key="2">
    <source>
        <dbReference type="SAM" id="SignalP"/>
    </source>
</evidence>
<sequence length="180" mass="18726">MMHHRSAILALACLVAVTNGKSSQSGDGGGDGSEGSCPDGGVTFDEYLRTGYCNSNADCNVEYENRNEVPPPNTTCCVSYSYPYCGIPTGCNQYLKCIDDTNTAVPVPLADALDEANFTAAFEALDDCDAEPGTEEFRICVAELIKAKMAATTMGATSAGYVAATSVLAAIASFGALLMN</sequence>
<proteinExistence type="predicted"/>
<keyword evidence="1" id="KW-0472">Membrane</keyword>
<feature type="chain" id="PRO_5031151575" evidence="2">
    <location>
        <begin position="21"/>
        <end position="180"/>
    </location>
</feature>
<feature type="transmembrane region" description="Helical" evidence="1">
    <location>
        <begin position="159"/>
        <end position="179"/>
    </location>
</feature>
<keyword evidence="1" id="KW-1133">Transmembrane helix</keyword>
<gene>
    <name evidence="3" type="ORF">MPOL1434_LOCUS7636</name>
</gene>
<keyword evidence="1" id="KW-0812">Transmembrane</keyword>
<dbReference type="EMBL" id="HBEJ01012992">
    <property type="protein sequence ID" value="CAD8373776.1"/>
    <property type="molecule type" value="Transcribed_RNA"/>
</dbReference>
<accession>A0A7S0ATW0</accession>
<keyword evidence="2" id="KW-0732">Signal</keyword>
<evidence type="ECO:0000256" key="1">
    <source>
        <dbReference type="SAM" id="Phobius"/>
    </source>
</evidence>
<protein>
    <submittedName>
        <fullName evidence="3">Uncharacterized protein</fullName>
    </submittedName>
</protein>
<evidence type="ECO:0000313" key="3">
    <source>
        <dbReference type="EMBL" id="CAD8373776.1"/>
    </source>
</evidence>